<organism evidence="9 10">
    <name type="scientific">Faecalicatena orotica</name>
    <dbReference type="NCBI Taxonomy" id="1544"/>
    <lineage>
        <taxon>Bacteria</taxon>
        <taxon>Bacillati</taxon>
        <taxon>Bacillota</taxon>
        <taxon>Clostridia</taxon>
        <taxon>Lachnospirales</taxon>
        <taxon>Lachnospiraceae</taxon>
        <taxon>Faecalicatena</taxon>
    </lineage>
</organism>
<feature type="transmembrane region" description="Helical" evidence="8">
    <location>
        <begin position="207"/>
        <end position="224"/>
    </location>
</feature>
<gene>
    <name evidence="9" type="ORF">A8806_12257</name>
</gene>
<evidence type="ECO:0000256" key="4">
    <source>
        <dbReference type="ARBA" id="ARBA00022692"/>
    </source>
</evidence>
<dbReference type="GO" id="GO:0005385">
    <property type="term" value="F:zinc ion transmembrane transporter activity"/>
    <property type="evidence" value="ECO:0007669"/>
    <property type="project" value="TreeGrafter"/>
</dbReference>
<evidence type="ECO:0000256" key="6">
    <source>
        <dbReference type="ARBA" id="ARBA00022989"/>
    </source>
</evidence>
<dbReference type="PANTHER" id="PTHR11040:SF211">
    <property type="entry name" value="ZINC TRANSPORTER ZIP11"/>
    <property type="match status" value="1"/>
</dbReference>
<dbReference type="OrthoDB" id="9787346at2"/>
<dbReference type="Pfam" id="PF02535">
    <property type="entry name" value="Zip"/>
    <property type="match status" value="1"/>
</dbReference>
<dbReference type="AlphaFoldDB" id="A0A2Y9BMJ0"/>
<keyword evidence="5" id="KW-0862">Zinc</keyword>
<keyword evidence="10" id="KW-1185">Reference proteome</keyword>
<keyword evidence="3" id="KW-1003">Cell membrane</keyword>
<evidence type="ECO:0000256" key="1">
    <source>
        <dbReference type="ARBA" id="ARBA00004651"/>
    </source>
</evidence>
<protein>
    <submittedName>
        <fullName evidence="9">ZIP family zinc transporter</fullName>
    </submittedName>
</protein>
<dbReference type="EMBL" id="QGDL01000022">
    <property type="protein sequence ID" value="PWJ20672.1"/>
    <property type="molecule type" value="Genomic_DNA"/>
</dbReference>
<feature type="transmembrane region" description="Helical" evidence="8">
    <location>
        <begin position="68"/>
        <end position="87"/>
    </location>
</feature>
<dbReference type="RefSeq" id="WP_109733835.1">
    <property type="nucleotide sequence ID" value="NZ_BAAACK010000012.1"/>
</dbReference>
<dbReference type="GO" id="GO:0005886">
    <property type="term" value="C:plasma membrane"/>
    <property type="evidence" value="ECO:0007669"/>
    <property type="project" value="UniProtKB-SubCell"/>
</dbReference>
<evidence type="ECO:0000313" key="10">
    <source>
        <dbReference type="Proteomes" id="UP000245845"/>
    </source>
</evidence>
<reference evidence="9 10" key="1">
    <citation type="submission" date="2018-05" db="EMBL/GenBank/DDBJ databases">
        <title>The Hungate 1000. A catalogue of reference genomes from the rumen microbiome.</title>
        <authorList>
            <person name="Kelly W."/>
        </authorList>
    </citation>
    <scope>NUCLEOTIDE SEQUENCE [LARGE SCALE GENOMIC DNA]</scope>
    <source>
        <strain evidence="9 10">NLAE-zl-C242</strain>
    </source>
</reference>
<feature type="transmembrane region" description="Helical" evidence="8">
    <location>
        <begin position="37"/>
        <end position="56"/>
    </location>
</feature>
<comment type="similarity">
    <text evidence="2">Belongs to the ZIP transporter (TC 2.A.5) family.</text>
</comment>
<feature type="transmembrane region" description="Helical" evidence="8">
    <location>
        <begin position="236"/>
        <end position="258"/>
    </location>
</feature>
<evidence type="ECO:0000256" key="2">
    <source>
        <dbReference type="ARBA" id="ARBA00006939"/>
    </source>
</evidence>
<proteinExistence type="inferred from homology"/>
<feature type="transmembrane region" description="Helical" evidence="8">
    <location>
        <begin position="179"/>
        <end position="201"/>
    </location>
</feature>
<evidence type="ECO:0000256" key="5">
    <source>
        <dbReference type="ARBA" id="ARBA00022833"/>
    </source>
</evidence>
<keyword evidence="6 8" id="KW-1133">Transmembrane helix</keyword>
<name>A0A2Y9BMJ0_9FIRM</name>
<feature type="transmembrane region" description="Helical" evidence="8">
    <location>
        <begin position="113"/>
        <end position="135"/>
    </location>
</feature>
<comment type="subcellular location">
    <subcellularLocation>
        <location evidence="1">Cell membrane</location>
        <topology evidence="1">Multi-pass membrane protein</topology>
    </subcellularLocation>
</comment>
<comment type="caution">
    <text evidence="9">The sequence shown here is derived from an EMBL/GenBank/DDBJ whole genome shotgun (WGS) entry which is preliminary data.</text>
</comment>
<evidence type="ECO:0000256" key="8">
    <source>
        <dbReference type="SAM" id="Phobius"/>
    </source>
</evidence>
<dbReference type="Proteomes" id="UP000245845">
    <property type="component" value="Unassembled WGS sequence"/>
</dbReference>
<accession>A0A2Y9BMJ0</accession>
<sequence length="259" mass="27108">MNQNMIIGILIPFAGTTLGSAMVFFMRREMNEKLQKALLGFASGVMVAASVWSLLIPAIDMAEENGSIAWIPAAAGFLLGMGFLLLLDTVTPHMHLTGDEEGIKSNFKKSTMLVLAVTLHNIPEGMAVGVTFAGVATGNTMISIAGAFALSIGIAIQNFPEGAIISMPLRSEGASKSKAFLYGTLSGIVEPIAAVITILLTSLVVPILPYLLAFAAGAMIYVVVEELIPEAQAEPHTNISTIGVAVGFTLMMILDVALG</sequence>
<keyword evidence="4 8" id="KW-0812">Transmembrane</keyword>
<dbReference type="PANTHER" id="PTHR11040">
    <property type="entry name" value="ZINC/IRON TRANSPORTER"/>
    <property type="match status" value="1"/>
</dbReference>
<evidence type="ECO:0000256" key="3">
    <source>
        <dbReference type="ARBA" id="ARBA00022475"/>
    </source>
</evidence>
<feature type="transmembrane region" description="Helical" evidence="8">
    <location>
        <begin position="141"/>
        <end position="159"/>
    </location>
</feature>
<keyword evidence="7 8" id="KW-0472">Membrane</keyword>
<evidence type="ECO:0000256" key="7">
    <source>
        <dbReference type="ARBA" id="ARBA00023136"/>
    </source>
</evidence>
<feature type="transmembrane region" description="Helical" evidence="8">
    <location>
        <begin position="6"/>
        <end position="25"/>
    </location>
</feature>
<dbReference type="InterPro" id="IPR003689">
    <property type="entry name" value="ZIP"/>
</dbReference>
<evidence type="ECO:0000313" key="9">
    <source>
        <dbReference type="EMBL" id="PWJ20672.1"/>
    </source>
</evidence>